<name>A0A8H8DHR7_9FUNG</name>
<evidence type="ECO:0000313" key="1">
    <source>
        <dbReference type="EMBL" id="KAG5458825.1"/>
    </source>
</evidence>
<proteinExistence type="predicted"/>
<keyword evidence="2" id="KW-1185">Reference proteome</keyword>
<dbReference type="EMBL" id="JAEFCI010007838">
    <property type="protein sequence ID" value="KAG5458825.1"/>
    <property type="molecule type" value="Genomic_DNA"/>
</dbReference>
<accession>A0A8H8DHR7</accession>
<evidence type="ECO:0000313" key="2">
    <source>
        <dbReference type="Proteomes" id="UP000673691"/>
    </source>
</evidence>
<organism evidence="1 2">
    <name type="scientific">Olpidium bornovanus</name>
    <dbReference type="NCBI Taxonomy" id="278681"/>
    <lineage>
        <taxon>Eukaryota</taxon>
        <taxon>Fungi</taxon>
        <taxon>Fungi incertae sedis</taxon>
        <taxon>Olpidiomycota</taxon>
        <taxon>Olpidiomycotina</taxon>
        <taxon>Olpidiomycetes</taxon>
        <taxon>Olpidiales</taxon>
        <taxon>Olpidiaceae</taxon>
        <taxon>Olpidium</taxon>
    </lineage>
</organism>
<reference evidence="1 2" key="1">
    <citation type="journal article" name="Sci. Rep.">
        <title>Genome-scale phylogenetic analyses confirm Olpidium as the closest living zoosporic fungus to the non-flagellated, terrestrial fungi.</title>
        <authorList>
            <person name="Chang Y."/>
            <person name="Rochon D."/>
            <person name="Sekimoto S."/>
            <person name="Wang Y."/>
            <person name="Chovatia M."/>
            <person name="Sandor L."/>
            <person name="Salamov A."/>
            <person name="Grigoriev I.V."/>
            <person name="Stajich J.E."/>
            <person name="Spatafora J.W."/>
        </authorList>
    </citation>
    <scope>NUCLEOTIDE SEQUENCE [LARGE SCALE GENOMIC DNA]</scope>
    <source>
        <strain evidence="1">S191</strain>
    </source>
</reference>
<sequence length="59" mass="7004">MRSQTSFRCSQRSDCTPESSFLGFRNASRSRDTDSWPYEFPSESRSAFKWKPRNIHTPR</sequence>
<dbReference type="AlphaFoldDB" id="A0A8H8DHR7"/>
<comment type="caution">
    <text evidence="1">The sequence shown here is derived from an EMBL/GenBank/DDBJ whole genome shotgun (WGS) entry which is preliminary data.</text>
</comment>
<protein>
    <submittedName>
        <fullName evidence="1">Uncharacterized protein</fullName>
    </submittedName>
</protein>
<dbReference type="Proteomes" id="UP000673691">
    <property type="component" value="Unassembled WGS sequence"/>
</dbReference>
<gene>
    <name evidence="1" type="ORF">BJ554DRAFT_878</name>
</gene>